<gene>
    <name evidence="2" type="ORF">UFOPK3124_01119</name>
</gene>
<sequence>MKIAVLTSSRSDYSILYPLLVKLKKDKYFDVNIIAFGSHLSDKHGRTIEFIKKDGLKISDYLKTNPLTDTPVAISNSIGITISNFAKIWNKQKYDLILAIGDRYEMFAACASSIPFNIPIAHIHGGETTKGAFDDCFRHSITQMSNFHFTSSEKYKKRVIELKGSNKDIYNVGALSIDNLKSIKLYSKKQFKNQFNIDISLPTILITFQPETVNFQINKKYISNLINALHEIKDYQLVITMPNADTMGNYIRKELEKFVKNTTNAIKVESFGTIGYLTCMKYCSMMLGNTSSGFIEASYFPKYVINLGKRQEGRILTSNIRNIKIEKKDILNAINEYSKFKNIPYNGIYGNGKAAYKIIKLLKN</sequence>
<dbReference type="SUPFAM" id="SSF53756">
    <property type="entry name" value="UDP-Glycosyltransferase/glycogen phosphorylase"/>
    <property type="match status" value="1"/>
</dbReference>
<protein>
    <submittedName>
        <fullName evidence="2">Unannotated protein</fullName>
    </submittedName>
</protein>
<dbReference type="GO" id="GO:0006047">
    <property type="term" value="P:UDP-N-acetylglucosamine metabolic process"/>
    <property type="evidence" value="ECO:0007669"/>
    <property type="project" value="InterPro"/>
</dbReference>
<proteinExistence type="predicted"/>
<dbReference type="Gene3D" id="3.40.50.2000">
    <property type="entry name" value="Glycogen Phosphorylase B"/>
    <property type="match status" value="2"/>
</dbReference>
<accession>A0A6J6ZPS4</accession>
<evidence type="ECO:0000313" key="2">
    <source>
        <dbReference type="EMBL" id="CAB4822593.1"/>
    </source>
</evidence>
<evidence type="ECO:0000259" key="1">
    <source>
        <dbReference type="Pfam" id="PF02350"/>
    </source>
</evidence>
<dbReference type="PANTHER" id="PTHR43174">
    <property type="entry name" value="UDP-N-ACETYLGLUCOSAMINE 2-EPIMERASE"/>
    <property type="match status" value="1"/>
</dbReference>
<dbReference type="InterPro" id="IPR029767">
    <property type="entry name" value="WecB-like"/>
</dbReference>
<dbReference type="NCBIfam" id="TIGR03568">
    <property type="entry name" value="NeuC_NnaA"/>
    <property type="match status" value="1"/>
</dbReference>
<name>A0A6J6ZPS4_9ZZZZ</name>
<dbReference type="InterPro" id="IPR020004">
    <property type="entry name" value="UDP-GlcNAc_Epase"/>
</dbReference>
<dbReference type="EMBL" id="CAFAAY010000113">
    <property type="protein sequence ID" value="CAB4822593.1"/>
    <property type="molecule type" value="Genomic_DNA"/>
</dbReference>
<dbReference type="InterPro" id="IPR003331">
    <property type="entry name" value="UDP_GlcNAc_Epimerase_2_dom"/>
</dbReference>
<organism evidence="2">
    <name type="scientific">freshwater metagenome</name>
    <dbReference type="NCBI Taxonomy" id="449393"/>
    <lineage>
        <taxon>unclassified sequences</taxon>
        <taxon>metagenomes</taxon>
        <taxon>ecological metagenomes</taxon>
    </lineage>
</organism>
<dbReference type="GO" id="GO:0004553">
    <property type="term" value="F:hydrolase activity, hydrolyzing O-glycosyl compounds"/>
    <property type="evidence" value="ECO:0007669"/>
    <property type="project" value="InterPro"/>
</dbReference>
<reference evidence="2" key="1">
    <citation type="submission" date="2020-05" db="EMBL/GenBank/DDBJ databases">
        <authorList>
            <person name="Chiriac C."/>
            <person name="Salcher M."/>
            <person name="Ghai R."/>
            <person name="Kavagutti S V."/>
        </authorList>
    </citation>
    <scope>NUCLEOTIDE SEQUENCE</scope>
</reference>
<dbReference type="AlphaFoldDB" id="A0A6J6ZPS4"/>
<dbReference type="PANTHER" id="PTHR43174:SF3">
    <property type="entry name" value="UDP-N-ACETYLGLUCOSAMINE 2-EPIMERASE"/>
    <property type="match status" value="1"/>
</dbReference>
<feature type="domain" description="UDP-N-acetylglucosamine 2-epimerase" evidence="1">
    <location>
        <begin position="22"/>
        <end position="363"/>
    </location>
</feature>
<dbReference type="Pfam" id="PF02350">
    <property type="entry name" value="Epimerase_2"/>
    <property type="match status" value="1"/>
</dbReference>